<dbReference type="RefSeq" id="WP_394831645.1">
    <property type="nucleotide sequence ID" value="NZ_CP089929.1"/>
</dbReference>
<evidence type="ECO:0008006" key="3">
    <source>
        <dbReference type="Google" id="ProtNLM"/>
    </source>
</evidence>
<keyword evidence="2" id="KW-1185">Reference proteome</keyword>
<evidence type="ECO:0000313" key="1">
    <source>
        <dbReference type="EMBL" id="WXB02019.1"/>
    </source>
</evidence>
<accession>A0ABZ2KTM9</accession>
<dbReference type="EMBL" id="CP089983">
    <property type="protein sequence ID" value="WXB02019.1"/>
    <property type="molecule type" value="Genomic_DNA"/>
</dbReference>
<evidence type="ECO:0000313" key="2">
    <source>
        <dbReference type="Proteomes" id="UP001374803"/>
    </source>
</evidence>
<reference evidence="1" key="1">
    <citation type="submission" date="2021-12" db="EMBL/GenBank/DDBJ databases">
        <title>Discovery of the Pendulisporaceae a myxobacterial family with distinct sporulation behavior and unique specialized metabolism.</title>
        <authorList>
            <person name="Garcia R."/>
            <person name="Popoff A."/>
            <person name="Bader C.D."/>
            <person name="Loehr J."/>
            <person name="Walesch S."/>
            <person name="Walt C."/>
            <person name="Boldt J."/>
            <person name="Bunk B."/>
            <person name="Haeckl F.J.F.P.J."/>
            <person name="Gunesch A.P."/>
            <person name="Birkelbach J."/>
            <person name="Nuebel U."/>
            <person name="Pietschmann T."/>
            <person name="Bach T."/>
            <person name="Mueller R."/>
        </authorList>
    </citation>
    <scope>NUCLEOTIDE SEQUENCE</scope>
    <source>
        <strain evidence="1">MSr11367</strain>
    </source>
</reference>
<dbReference type="InterPro" id="IPR014756">
    <property type="entry name" value="Ig_E-set"/>
</dbReference>
<organism evidence="1 2">
    <name type="scientific">Pendulispora rubella</name>
    <dbReference type="NCBI Taxonomy" id="2741070"/>
    <lineage>
        <taxon>Bacteria</taxon>
        <taxon>Pseudomonadati</taxon>
        <taxon>Myxococcota</taxon>
        <taxon>Myxococcia</taxon>
        <taxon>Myxococcales</taxon>
        <taxon>Sorangiineae</taxon>
        <taxon>Pendulisporaceae</taxon>
        <taxon>Pendulispora</taxon>
    </lineage>
</organism>
<dbReference type="Proteomes" id="UP001374803">
    <property type="component" value="Chromosome"/>
</dbReference>
<dbReference type="SUPFAM" id="SSF81296">
    <property type="entry name" value="E set domains"/>
    <property type="match status" value="1"/>
</dbReference>
<sequence>MAIDLQVVFPQEVVDLSSVRPVAGIIPRSIEVVGKDFRAVDEVRINGVASPDVVVLSPNRLIAQVPELLRYDTLTSVTVLSAALTTTDRSLLRFRLGTTASKTTGILRLVQIFVKLLCTTPGRDIFAPALGGGVLKRLGLTFGRDEGGAIISDFIIAVSNVQRQILAIQAGNRSLSRDERLLSARVVSAAFNKAEGALVVSIELLSQAGRAALANLTV</sequence>
<protein>
    <recommendedName>
        <fullName evidence="3">Phage tail protein</fullName>
    </recommendedName>
</protein>
<name>A0ABZ2KTM9_9BACT</name>
<proteinExistence type="predicted"/>
<gene>
    <name evidence="1" type="ORF">LVJ94_34545</name>
</gene>